<evidence type="ECO:0000259" key="3">
    <source>
        <dbReference type="PROSITE" id="PS50011"/>
    </source>
</evidence>
<dbReference type="PANTHER" id="PTHR27001:SF929">
    <property type="entry name" value="INTERLEUKIN 1 RECEPTOR-ASSOCIATED KINASE 1"/>
    <property type="match status" value="1"/>
</dbReference>
<dbReference type="CDD" id="cd08796">
    <property type="entry name" value="Death_IRAK-M"/>
    <property type="match status" value="1"/>
</dbReference>
<reference evidence="4" key="2">
    <citation type="submission" date="2025-09" db="UniProtKB">
        <authorList>
            <consortium name="Ensembl"/>
        </authorList>
    </citation>
    <scope>IDENTIFICATION</scope>
</reference>
<feature type="domain" description="Protein kinase" evidence="3">
    <location>
        <begin position="156"/>
        <end position="497"/>
    </location>
</feature>
<dbReference type="InterPro" id="IPR011029">
    <property type="entry name" value="DEATH-like_dom_sf"/>
</dbReference>
<dbReference type="Gene3D" id="1.10.510.10">
    <property type="entry name" value="Transferase(Phosphotransferase) domain 1"/>
    <property type="match status" value="1"/>
</dbReference>
<proteinExistence type="predicted"/>
<dbReference type="Ensembl" id="ENSCCRT00000032201.2">
    <property type="protein sequence ID" value="ENSCCRP00000029684.2"/>
    <property type="gene ID" value="ENSCCRG00000011991.2"/>
</dbReference>
<dbReference type="GO" id="GO:0004672">
    <property type="term" value="F:protein kinase activity"/>
    <property type="evidence" value="ECO:0007669"/>
    <property type="project" value="InterPro"/>
</dbReference>
<dbReference type="InterPro" id="IPR011009">
    <property type="entry name" value="Kinase-like_dom_sf"/>
</dbReference>
<dbReference type="InterPro" id="IPR000719">
    <property type="entry name" value="Prot_kinase_dom"/>
</dbReference>
<protein>
    <submittedName>
        <fullName evidence="4">Interleukin-1 receptor-associated kinase 3</fullName>
    </submittedName>
</protein>
<dbReference type="GO" id="GO:0043123">
    <property type="term" value="P:positive regulation of canonical NF-kappaB signal transduction"/>
    <property type="evidence" value="ECO:0007669"/>
    <property type="project" value="UniProtKB-ARBA"/>
</dbReference>
<evidence type="ECO:0000256" key="1">
    <source>
        <dbReference type="ARBA" id="ARBA00022741"/>
    </source>
</evidence>
<dbReference type="SUPFAM" id="SSF47986">
    <property type="entry name" value="DEATH domain"/>
    <property type="match status" value="1"/>
</dbReference>
<dbReference type="Proteomes" id="UP001108240">
    <property type="component" value="Unplaced"/>
</dbReference>
<dbReference type="GO" id="GO:0007165">
    <property type="term" value="P:signal transduction"/>
    <property type="evidence" value="ECO:0007669"/>
    <property type="project" value="InterPro"/>
</dbReference>
<dbReference type="InterPro" id="IPR001245">
    <property type="entry name" value="Ser-Thr/Tyr_kinase_cat_dom"/>
</dbReference>
<evidence type="ECO:0000256" key="2">
    <source>
        <dbReference type="ARBA" id="ARBA00022840"/>
    </source>
</evidence>
<dbReference type="Pfam" id="PF00531">
    <property type="entry name" value="Death"/>
    <property type="match status" value="1"/>
</dbReference>
<sequence length="681" mass="76796">MSGKIDTSTLLFDVPPVLMGSFCRLIDSGVDGLGWRALATHILSSQLEVRCTEMYVAAGKSPTQELMWLWAQQNKTVGHLLKVLDEMGHTRARSLFQSQDSRKLKSSSPPLFATYVPNTEKSCQISALYPQSVSVKAEKQKCFITYSDVIEGTRHFHQDLKIGSSVFAEVYCGKWGNRSFVVKVFKQENKANWKVLWEKFTKEIEVLQLWVQFVHALSYSSDFLNGVFSFCHGSHFCLLSYQHPNILELWGSFSEADRFCLVYPYLHNGSLFHRLHEVNHLPADMFHHSNLKLKSLMCLLLPLLQEVQRPLSWQERLNIIKGTAKAVHHLHTAQPCMVICGNITSSNILLDEQLQPKLSDFGLARLRPHSVDQSCTIVMDTASHSNLGYLPEEYIRDGKLSVKLDVYSLGMVILETCTGQKVKQESAKKLFLRDILHSEFEEKSSVDACLRFLDPKVEHWPTAVALCLLRIGLECTGSKMRVRPSMEMVLQRLNQLLPMPVPPEDQPHTLDDTIPLQQPYNGLSQRLSFPVEFDEMYSQLEEPLPHRVPNLAEPCECSQSEVTFLSAGDPNLSHSLRECVQENDKVVSASQSLQSDSAARLDLYGSWPVECSCSTGTEVLGCEDCCANGFSQSVLCVTLDDDAQPSQNDITNPAKEKIKNKIHLYNQGLIKTEELLSLKSE</sequence>
<evidence type="ECO:0000313" key="4">
    <source>
        <dbReference type="Ensembl" id="ENSCCRP00000029684.2"/>
    </source>
</evidence>
<accession>A0A8C1B8I1</accession>
<dbReference type="Gene3D" id="3.30.200.20">
    <property type="entry name" value="Phosphorylase Kinase, domain 1"/>
    <property type="match status" value="1"/>
</dbReference>
<dbReference type="PROSITE" id="PS50011">
    <property type="entry name" value="PROTEIN_KINASE_DOM"/>
    <property type="match status" value="1"/>
</dbReference>
<dbReference type="PANTHER" id="PTHR27001">
    <property type="entry name" value="OS01G0253100 PROTEIN"/>
    <property type="match status" value="1"/>
</dbReference>
<dbReference type="AlphaFoldDB" id="A0A8C1B8I1"/>
<dbReference type="SUPFAM" id="SSF56112">
    <property type="entry name" value="Protein kinase-like (PK-like)"/>
    <property type="match status" value="1"/>
</dbReference>
<dbReference type="Gene3D" id="1.10.533.10">
    <property type="entry name" value="Death Domain, Fas"/>
    <property type="match status" value="1"/>
</dbReference>
<keyword evidence="5" id="KW-1185">Reference proteome</keyword>
<keyword evidence="1" id="KW-0547">Nucleotide-binding</keyword>
<evidence type="ECO:0000313" key="5">
    <source>
        <dbReference type="Proteomes" id="UP001108240"/>
    </source>
</evidence>
<dbReference type="GO" id="GO:0005524">
    <property type="term" value="F:ATP binding"/>
    <property type="evidence" value="ECO:0007669"/>
    <property type="project" value="UniProtKB-KW"/>
</dbReference>
<reference evidence="4" key="1">
    <citation type="submission" date="2025-08" db="UniProtKB">
        <authorList>
            <consortium name="Ensembl"/>
        </authorList>
    </citation>
    <scope>IDENTIFICATION</scope>
</reference>
<dbReference type="InterPro" id="IPR042747">
    <property type="entry name" value="IRAK3_death"/>
</dbReference>
<dbReference type="OMA" id="YVEQGKS"/>
<name>A0A8C1B8I1_CYPCA</name>
<dbReference type="Pfam" id="PF07714">
    <property type="entry name" value="PK_Tyr_Ser-Thr"/>
    <property type="match status" value="1"/>
</dbReference>
<dbReference type="GeneTree" id="ENSGT00940000161222"/>
<dbReference type="GO" id="GO:0031349">
    <property type="term" value="P:positive regulation of defense response"/>
    <property type="evidence" value="ECO:0007669"/>
    <property type="project" value="UniProtKB-ARBA"/>
</dbReference>
<keyword evidence="2" id="KW-0067">ATP-binding</keyword>
<dbReference type="GO" id="GO:0005886">
    <property type="term" value="C:plasma membrane"/>
    <property type="evidence" value="ECO:0007669"/>
    <property type="project" value="TreeGrafter"/>
</dbReference>
<dbReference type="InterPro" id="IPR000488">
    <property type="entry name" value="Death_dom"/>
</dbReference>
<organism evidence="4 5">
    <name type="scientific">Cyprinus carpio carpio</name>
    <dbReference type="NCBI Taxonomy" id="630221"/>
    <lineage>
        <taxon>Eukaryota</taxon>
        <taxon>Metazoa</taxon>
        <taxon>Chordata</taxon>
        <taxon>Craniata</taxon>
        <taxon>Vertebrata</taxon>
        <taxon>Euteleostomi</taxon>
        <taxon>Actinopterygii</taxon>
        <taxon>Neopterygii</taxon>
        <taxon>Teleostei</taxon>
        <taxon>Ostariophysi</taxon>
        <taxon>Cypriniformes</taxon>
        <taxon>Cyprinidae</taxon>
        <taxon>Cyprininae</taxon>
        <taxon>Cyprinus</taxon>
    </lineage>
</organism>